<gene>
    <name evidence="2" type="ORF">A7P85_07860</name>
    <name evidence="3" type="ORF">SAMEA4412678_00223</name>
</gene>
<feature type="signal peptide" evidence="1">
    <location>
        <begin position="1"/>
        <end position="19"/>
    </location>
</feature>
<dbReference type="KEGG" id="ecor:SAMEA4412678_0223"/>
<evidence type="ECO:0000256" key="1">
    <source>
        <dbReference type="SAM" id="SignalP"/>
    </source>
</evidence>
<evidence type="ECO:0000313" key="2">
    <source>
        <dbReference type="EMBL" id="OAM15943.1"/>
    </source>
</evidence>
<accession>A0A1A9RCT7</accession>
<dbReference type="Proteomes" id="UP000078003">
    <property type="component" value="Unassembled WGS sequence"/>
</dbReference>
<reference evidence="4" key="1">
    <citation type="submission" date="2016-05" db="EMBL/GenBank/DDBJ databases">
        <title>Draft genome of Corynebacterium afermentans subsp. afermentans LCDC 88199T.</title>
        <authorList>
            <person name="Bernier A.-M."/>
            <person name="Bernard K."/>
        </authorList>
    </citation>
    <scope>NUCLEOTIDE SEQUENCE [LARGE SCALE GENOMIC DNA]</scope>
    <source>
        <strain evidence="4">NML01-0328</strain>
    </source>
</reference>
<reference evidence="2" key="2">
    <citation type="submission" date="2016-05" db="EMBL/GenBank/DDBJ databases">
        <authorList>
            <person name="Lavstsen T."/>
            <person name="Jespersen J.S."/>
        </authorList>
    </citation>
    <scope>NUCLEOTIDE SEQUENCE</scope>
    <source>
        <strain evidence="2">NML01-0328</strain>
    </source>
</reference>
<dbReference type="EMBL" id="LXSF01000009">
    <property type="protein sequence ID" value="OAM15943.1"/>
    <property type="molecule type" value="Genomic_DNA"/>
</dbReference>
<keyword evidence="1" id="KW-0732">Signal</keyword>
<feature type="chain" id="PRO_5044057988" description="DUF3828 domain-containing protein" evidence="1">
    <location>
        <begin position="20"/>
        <end position="164"/>
    </location>
</feature>
<evidence type="ECO:0008006" key="6">
    <source>
        <dbReference type="Google" id="ProtNLM"/>
    </source>
</evidence>
<proteinExistence type="predicted"/>
<evidence type="ECO:0000313" key="5">
    <source>
        <dbReference type="Proteomes" id="UP000215465"/>
    </source>
</evidence>
<sequence>MQKYILTALLLACATTAGADNFRPQKLALIQGLYVPYQNGNTIHAHPERHFSADLQAVYQEDKQHTPPNEVGCIDYDPIIAGQDWDQASLNRTLNIRPLANGRIEAVFQQFPGDFSATQVQFVLQCSPNGRCLVDDIYSATPGHRLVSFKRSVRRCISEMTNQH</sequence>
<reference evidence="3 5" key="3">
    <citation type="submission" date="2017-06" db="EMBL/GenBank/DDBJ databases">
        <authorList>
            <consortium name="Pathogen Informatics"/>
        </authorList>
    </citation>
    <scope>NUCLEOTIDE SEQUENCE [LARGE SCALE GENOMIC DNA]</scope>
    <source>
        <strain evidence="3 5">NCTC10596</strain>
    </source>
</reference>
<evidence type="ECO:0000313" key="3">
    <source>
        <dbReference type="EMBL" id="SNW06583.1"/>
    </source>
</evidence>
<protein>
    <recommendedName>
        <fullName evidence="6">DUF3828 domain-containing protein</fullName>
    </recommendedName>
</protein>
<dbReference type="GeneID" id="60769132"/>
<name>A0A1A9RCT7_EIKCO</name>
<dbReference type="Gene3D" id="3.10.450.50">
    <property type="match status" value="1"/>
</dbReference>
<evidence type="ECO:0000313" key="4">
    <source>
        <dbReference type="Proteomes" id="UP000078003"/>
    </source>
</evidence>
<organism evidence="2 4">
    <name type="scientific">Eikenella corrodens</name>
    <dbReference type="NCBI Taxonomy" id="539"/>
    <lineage>
        <taxon>Bacteria</taxon>
        <taxon>Pseudomonadati</taxon>
        <taxon>Pseudomonadota</taxon>
        <taxon>Betaproteobacteria</taxon>
        <taxon>Neisseriales</taxon>
        <taxon>Neisseriaceae</taxon>
        <taxon>Eikenella</taxon>
    </lineage>
</organism>
<dbReference type="Proteomes" id="UP000215465">
    <property type="component" value="Chromosome 1"/>
</dbReference>
<dbReference type="AlphaFoldDB" id="A0A1A9RCT7"/>
<dbReference type="EMBL" id="LT906482">
    <property type="protein sequence ID" value="SNW06583.1"/>
    <property type="molecule type" value="Genomic_DNA"/>
</dbReference>
<dbReference type="RefSeq" id="WP_003823191.1">
    <property type="nucleotide sequence ID" value="NZ_CAJPRZ010000020.1"/>
</dbReference>